<dbReference type="AlphaFoldDB" id="A0A0F9R1N9"/>
<feature type="compositionally biased region" description="Low complexity" evidence="1">
    <location>
        <begin position="61"/>
        <end position="77"/>
    </location>
</feature>
<dbReference type="EMBL" id="LAZR01003355">
    <property type="protein sequence ID" value="KKN19221.1"/>
    <property type="molecule type" value="Genomic_DNA"/>
</dbReference>
<proteinExistence type="predicted"/>
<feature type="region of interest" description="Disordered" evidence="1">
    <location>
        <begin position="53"/>
        <end position="87"/>
    </location>
</feature>
<organism evidence="2">
    <name type="scientific">marine sediment metagenome</name>
    <dbReference type="NCBI Taxonomy" id="412755"/>
    <lineage>
        <taxon>unclassified sequences</taxon>
        <taxon>metagenomes</taxon>
        <taxon>ecological metagenomes</taxon>
    </lineage>
</organism>
<feature type="region of interest" description="Disordered" evidence="1">
    <location>
        <begin position="150"/>
        <end position="170"/>
    </location>
</feature>
<accession>A0A0F9R1N9</accession>
<protein>
    <submittedName>
        <fullName evidence="2">Uncharacterized protein</fullName>
    </submittedName>
</protein>
<comment type="caution">
    <text evidence="2">The sequence shown here is derived from an EMBL/GenBank/DDBJ whole genome shotgun (WGS) entry which is preliminary data.</text>
</comment>
<evidence type="ECO:0000313" key="2">
    <source>
        <dbReference type="EMBL" id="KKN19221.1"/>
    </source>
</evidence>
<sequence length="350" mass="38816">MDIEVNVGAEAEVLQVQAIKALAGELPLNDFGLPTGIYRVDLLPFHNYKPTHTNGHALPRPSEVGSPEPSESPSSLSPEDEARGDPSLPVEYRVAGFLAASLPNAFVPLQYDEGFPAFENGQAFWYQLDSEPSDIFRAFETYLQMACGRAGVSGDPEDPEDEGDPGKAAAGTRSISSLVAMLHPAANDIELLSIIEHYKRAYHVYYWGLRARAYDLFRVAQHRRRQEIRAIETQDEHYIDAKRIRHKIMQYINGDEEFWELMTPKVAIDLLKQTTSLERISAGLPAAGPAAAGSEDRSGESLELTFRTIAQSNRASSEGTVVDEEGELLDRALEDPVAVEILQRLIIRKR</sequence>
<reference evidence="2" key="1">
    <citation type="journal article" date="2015" name="Nature">
        <title>Complex archaea that bridge the gap between prokaryotes and eukaryotes.</title>
        <authorList>
            <person name="Spang A."/>
            <person name="Saw J.H."/>
            <person name="Jorgensen S.L."/>
            <person name="Zaremba-Niedzwiedzka K."/>
            <person name="Martijn J."/>
            <person name="Lind A.E."/>
            <person name="van Eijk R."/>
            <person name="Schleper C."/>
            <person name="Guy L."/>
            <person name="Ettema T.J."/>
        </authorList>
    </citation>
    <scope>NUCLEOTIDE SEQUENCE</scope>
</reference>
<name>A0A0F9R1N9_9ZZZZ</name>
<evidence type="ECO:0000256" key="1">
    <source>
        <dbReference type="SAM" id="MobiDB-lite"/>
    </source>
</evidence>
<gene>
    <name evidence="2" type="ORF">LCGC14_0947900</name>
</gene>